<dbReference type="GO" id="GO:0008270">
    <property type="term" value="F:zinc ion binding"/>
    <property type="evidence" value="ECO:0007669"/>
    <property type="project" value="UniProtKB-UniRule"/>
</dbReference>
<dbReference type="InterPro" id="IPR036410">
    <property type="entry name" value="HSP_DnaJ_Cys-rich_dom_sf"/>
</dbReference>
<dbReference type="GO" id="GO:0006260">
    <property type="term" value="P:DNA replication"/>
    <property type="evidence" value="ECO:0007669"/>
    <property type="project" value="UniProtKB-KW"/>
</dbReference>
<feature type="binding site" evidence="11">
    <location>
        <position position="171"/>
    </location>
    <ligand>
        <name>Zn(2+)</name>
        <dbReference type="ChEBI" id="CHEBI:29105"/>
        <label>2</label>
    </ligand>
</feature>
<dbReference type="InterPro" id="IPR002939">
    <property type="entry name" value="DnaJ_C"/>
</dbReference>
<dbReference type="SUPFAM" id="SSF49493">
    <property type="entry name" value="HSP40/DnaJ peptide-binding domain"/>
    <property type="match status" value="2"/>
</dbReference>
<dbReference type="InterPro" id="IPR001305">
    <property type="entry name" value="HSP_DnaJ_Cys-rich_dom"/>
</dbReference>
<feature type="binding site" evidence="11">
    <location>
        <position position="211"/>
    </location>
    <ligand>
        <name>Zn(2+)</name>
        <dbReference type="ChEBI" id="CHEBI:29105"/>
        <label>1</label>
    </ligand>
</feature>
<dbReference type="Pfam" id="PF00226">
    <property type="entry name" value="DnaJ"/>
    <property type="match status" value="1"/>
</dbReference>
<comment type="subunit">
    <text evidence="11">Homodimer.</text>
</comment>
<dbReference type="SUPFAM" id="SSF57938">
    <property type="entry name" value="DnaJ/Hsp40 cysteine-rich domain"/>
    <property type="match status" value="1"/>
</dbReference>
<dbReference type="CDD" id="cd10747">
    <property type="entry name" value="DnaJ_C"/>
    <property type="match status" value="1"/>
</dbReference>
<evidence type="ECO:0000313" key="15">
    <source>
        <dbReference type="EMBL" id="OGD23674.1"/>
    </source>
</evidence>
<evidence type="ECO:0000256" key="2">
    <source>
        <dbReference type="ARBA" id="ARBA00022705"/>
    </source>
</evidence>
<dbReference type="CDD" id="cd10719">
    <property type="entry name" value="DnaJ_zf"/>
    <property type="match status" value="1"/>
</dbReference>
<evidence type="ECO:0000256" key="12">
    <source>
        <dbReference type="PROSITE-ProRule" id="PRU00546"/>
    </source>
</evidence>
<dbReference type="NCBIfam" id="NF008035">
    <property type="entry name" value="PRK10767.1"/>
    <property type="match status" value="1"/>
</dbReference>
<dbReference type="Proteomes" id="UP000176639">
    <property type="component" value="Unassembled WGS sequence"/>
</dbReference>
<feature type="domain" description="CR-type" evidence="14">
    <location>
        <begin position="138"/>
        <end position="220"/>
    </location>
</feature>
<evidence type="ECO:0000259" key="14">
    <source>
        <dbReference type="PROSITE" id="PS51188"/>
    </source>
</evidence>
<dbReference type="GO" id="GO:0031072">
    <property type="term" value="F:heat shock protein binding"/>
    <property type="evidence" value="ECO:0007669"/>
    <property type="project" value="InterPro"/>
</dbReference>
<evidence type="ECO:0000256" key="9">
    <source>
        <dbReference type="ARBA" id="ARBA00061004"/>
    </source>
</evidence>
<accession>A0A1F5AZN4</accession>
<dbReference type="InterPro" id="IPR008971">
    <property type="entry name" value="HSP40/DnaJ_pept-bd"/>
</dbReference>
<dbReference type="InterPro" id="IPR018253">
    <property type="entry name" value="DnaJ_domain_CS"/>
</dbReference>
<dbReference type="SUPFAM" id="SSF46565">
    <property type="entry name" value="Chaperone J-domain"/>
    <property type="match status" value="1"/>
</dbReference>
<evidence type="ECO:0000256" key="4">
    <source>
        <dbReference type="ARBA" id="ARBA00022737"/>
    </source>
</evidence>
<evidence type="ECO:0000256" key="1">
    <source>
        <dbReference type="ARBA" id="ARBA00022490"/>
    </source>
</evidence>
<dbReference type="FunFam" id="2.10.230.10:FF:000002">
    <property type="entry name" value="Molecular chaperone DnaJ"/>
    <property type="match status" value="1"/>
</dbReference>
<dbReference type="AlphaFoldDB" id="A0A1F5AZN4"/>
<dbReference type="Pfam" id="PF01556">
    <property type="entry name" value="DnaJ_C"/>
    <property type="match status" value="1"/>
</dbReference>
<evidence type="ECO:0000313" key="16">
    <source>
        <dbReference type="Proteomes" id="UP000176639"/>
    </source>
</evidence>
<dbReference type="InterPro" id="IPR012724">
    <property type="entry name" value="DnaJ"/>
</dbReference>
<evidence type="ECO:0000259" key="13">
    <source>
        <dbReference type="PROSITE" id="PS50076"/>
    </source>
</evidence>
<dbReference type="GO" id="GO:0005737">
    <property type="term" value="C:cytoplasm"/>
    <property type="evidence" value="ECO:0007669"/>
    <property type="project" value="UniProtKB-SubCell"/>
</dbReference>
<proteinExistence type="inferred from homology"/>
<dbReference type="SMART" id="SM00271">
    <property type="entry name" value="DnaJ"/>
    <property type="match status" value="1"/>
</dbReference>
<protein>
    <recommendedName>
        <fullName evidence="10 11">Chaperone protein DnaJ</fullName>
    </recommendedName>
</protein>
<evidence type="ECO:0000256" key="10">
    <source>
        <dbReference type="ARBA" id="ARBA00067609"/>
    </source>
</evidence>
<feature type="binding site" evidence="11">
    <location>
        <position position="194"/>
    </location>
    <ligand>
        <name>Zn(2+)</name>
        <dbReference type="ChEBI" id="CHEBI:29105"/>
        <label>2</label>
    </ligand>
</feature>
<dbReference type="Gene3D" id="2.60.260.20">
    <property type="entry name" value="Urease metallochaperone UreE, N-terminal domain"/>
    <property type="match status" value="2"/>
</dbReference>
<dbReference type="FunFam" id="2.60.260.20:FF:000005">
    <property type="entry name" value="Chaperone protein dnaJ 1, mitochondrial"/>
    <property type="match status" value="1"/>
</dbReference>
<comment type="similarity">
    <text evidence="9 11">Belongs to the DnaJ family.</text>
</comment>
<comment type="domain">
    <text evidence="11">The J domain is necessary and sufficient to stimulate DnaK ATPase activity. Zinc center 1 plays an important role in the autonomous, DnaK-independent chaperone activity of DnaJ. Zinc center 2 is essential for interaction with DnaK and for DnaJ activity.</text>
</comment>
<keyword evidence="2 11" id="KW-0235">DNA replication</keyword>
<dbReference type="Pfam" id="PF00684">
    <property type="entry name" value="DnaJ_CXXCXGXG"/>
    <property type="match status" value="1"/>
</dbReference>
<feature type="binding site" evidence="11">
    <location>
        <position position="197"/>
    </location>
    <ligand>
        <name>Zn(2+)</name>
        <dbReference type="ChEBI" id="CHEBI:29105"/>
        <label>2</label>
    </ligand>
</feature>
<feature type="binding site" evidence="11">
    <location>
        <position position="151"/>
    </location>
    <ligand>
        <name>Zn(2+)</name>
        <dbReference type="ChEBI" id="CHEBI:29105"/>
        <label>1</label>
    </ligand>
</feature>
<dbReference type="GO" id="GO:0005524">
    <property type="term" value="F:ATP binding"/>
    <property type="evidence" value="ECO:0007669"/>
    <property type="project" value="InterPro"/>
</dbReference>
<feature type="binding site" evidence="11">
    <location>
        <position position="154"/>
    </location>
    <ligand>
        <name>Zn(2+)</name>
        <dbReference type="ChEBI" id="CHEBI:29105"/>
        <label>1</label>
    </ligand>
</feature>
<feature type="repeat" description="CXXCXGXG motif" evidence="11">
    <location>
        <begin position="194"/>
        <end position="201"/>
    </location>
</feature>
<dbReference type="InterPro" id="IPR001623">
    <property type="entry name" value="DnaJ_domain"/>
</dbReference>
<comment type="subcellular location">
    <subcellularLocation>
        <location evidence="11">Cytoplasm</location>
    </subcellularLocation>
</comment>
<feature type="repeat" description="CXXCXGXG motif" evidence="11">
    <location>
        <begin position="151"/>
        <end position="158"/>
    </location>
</feature>
<comment type="function">
    <text evidence="11">Participates actively in the response to hyperosmotic and heat shock by preventing the aggregation of stress-denatured proteins and by disaggregating proteins, also in an autonomous, DnaK-independent fashion. Unfolded proteins bind initially to DnaJ; upon interaction with the DnaJ-bound protein, DnaK hydrolyzes its bound ATP, resulting in the formation of a stable complex. GrpE releases ADP from DnaK; ATP binding to DnaK triggers the release of the substrate protein, thus completing the reaction cycle. Several rounds of ATP-dependent interactions between DnaJ, DnaK and GrpE are required for fully efficient folding. Also involved, together with DnaK and GrpE, in the DNA replication of plasmids through activation of initiation proteins.</text>
</comment>
<dbReference type="PROSITE" id="PS00636">
    <property type="entry name" value="DNAJ_1"/>
    <property type="match status" value="1"/>
</dbReference>
<feature type="zinc finger region" description="CR-type" evidence="12">
    <location>
        <begin position="138"/>
        <end position="220"/>
    </location>
</feature>
<evidence type="ECO:0000256" key="3">
    <source>
        <dbReference type="ARBA" id="ARBA00022723"/>
    </source>
</evidence>
<reference evidence="15 16" key="1">
    <citation type="journal article" date="2016" name="Nat. Commun.">
        <title>Thousands of microbial genomes shed light on interconnected biogeochemical processes in an aquifer system.</title>
        <authorList>
            <person name="Anantharaman K."/>
            <person name="Brown C.T."/>
            <person name="Hug L.A."/>
            <person name="Sharon I."/>
            <person name="Castelle C.J."/>
            <person name="Probst A.J."/>
            <person name="Thomas B.C."/>
            <person name="Singh A."/>
            <person name="Wilkins M.J."/>
            <person name="Karaoz U."/>
            <person name="Brodie E.L."/>
            <person name="Williams K.H."/>
            <person name="Hubbard S.S."/>
            <person name="Banfield J.F."/>
        </authorList>
    </citation>
    <scope>NUCLEOTIDE SEQUENCE [LARGE SCALE GENOMIC DNA]</scope>
</reference>
<dbReference type="PANTHER" id="PTHR43096">
    <property type="entry name" value="DNAJ HOMOLOG 1, MITOCHONDRIAL-RELATED"/>
    <property type="match status" value="1"/>
</dbReference>
<sequence>MAKKDYYHVLGVQKGSSEDEIKKAYRKLAHQHHPDKTGGNEAKFKEINEAYQVLSNKEKRAQYDTHGRTFEGAGGGPGDFGGGGFQWDFGGAGAEGFSDIFGDMFGFGGGARGGRSRASRGEDVQVALVIDLEDAAFGKEKEIQIKRQVECTHCGGTGAEPKTDIATCDTCKGSGEVRKQFRTPFGVMAQAAVCSACHGRGKIPKHRCSSCGGDGILKETDTFRVKIPQGIDSGEAFGVPGKGNAAPFGGGTGNLYVVVTIVKHPKFTREGDDLHVKFPVTFSQAVFGDKVDLETLHGPIRLKIPAGIQSGTVIRVGGKGMPRKGGYGKGDLLVMVQVRTPEKLSKRQKELLEELKKEEL</sequence>
<dbReference type="GO" id="GO:0051082">
    <property type="term" value="F:unfolded protein binding"/>
    <property type="evidence" value="ECO:0007669"/>
    <property type="project" value="UniProtKB-UniRule"/>
</dbReference>
<comment type="caution">
    <text evidence="15">The sequence shown here is derived from an EMBL/GenBank/DDBJ whole genome shotgun (WGS) entry which is preliminary data.</text>
</comment>
<evidence type="ECO:0000256" key="8">
    <source>
        <dbReference type="ARBA" id="ARBA00023186"/>
    </source>
</evidence>
<keyword evidence="5 11" id="KW-0863">Zinc-finger</keyword>
<dbReference type="NCBIfam" id="TIGR02349">
    <property type="entry name" value="DnaJ_bact"/>
    <property type="match status" value="1"/>
</dbReference>
<dbReference type="Gene3D" id="2.10.230.10">
    <property type="entry name" value="Heat shock protein DnaJ, cysteine-rich domain"/>
    <property type="match status" value="1"/>
</dbReference>
<evidence type="ECO:0000256" key="7">
    <source>
        <dbReference type="ARBA" id="ARBA00023016"/>
    </source>
</evidence>
<feature type="repeat" description="CXXCXGXG motif" evidence="11">
    <location>
        <begin position="168"/>
        <end position="175"/>
    </location>
</feature>
<dbReference type="Gene3D" id="1.10.287.110">
    <property type="entry name" value="DnaJ domain"/>
    <property type="match status" value="1"/>
</dbReference>
<keyword evidence="1 11" id="KW-0963">Cytoplasm</keyword>
<dbReference type="InterPro" id="IPR036869">
    <property type="entry name" value="J_dom_sf"/>
</dbReference>
<dbReference type="GO" id="GO:0009408">
    <property type="term" value="P:response to heat"/>
    <property type="evidence" value="ECO:0007669"/>
    <property type="project" value="InterPro"/>
</dbReference>
<keyword evidence="8 11" id="KW-0143">Chaperone</keyword>
<dbReference type="PANTHER" id="PTHR43096:SF48">
    <property type="entry name" value="CHAPERONE PROTEIN DNAJ"/>
    <property type="match status" value="1"/>
</dbReference>
<gene>
    <name evidence="11" type="primary">dnaJ</name>
    <name evidence="15" type="ORF">A2Z10_03715</name>
</gene>
<feature type="binding site" evidence="11">
    <location>
        <position position="168"/>
    </location>
    <ligand>
        <name>Zn(2+)</name>
        <dbReference type="ChEBI" id="CHEBI:29105"/>
        <label>2</label>
    </ligand>
</feature>
<dbReference type="PROSITE" id="PS50076">
    <property type="entry name" value="DNAJ_2"/>
    <property type="match status" value="1"/>
</dbReference>
<keyword evidence="3 11" id="KW-0479">Metal-binding</keyword>
<organism evidence="15 16">
    <name type="scientific">Candidatus Azambacteria bacterium RBG_16_47_10</name>
    <dbReference type="NCBI Taxonomy" id="1797292"/>
    <lineage>
        <taxon>Bacteria</taxon>
        <taxon>Candidatus Azamiibacteriota</taxon>
    </lineage>
</organism>
<feature type="binding site" evidence="11">
    <location>
        <position position="208"/>
    </location>
    <ligand>
        <name>Zn(2+)</name>
        <dbReference type="ChEBI" id="CHEBI:29105"/>
        <label>1</label>
    </ligand>
</feature>
<dbReference type="CDD" id="cd06257">
    <property type="entry name" value="DnaJ"/>
    <property type="match status" value="1"/>
</dbReference>
<dbReference type="EMBL" id="MEYI01000032">
    <property type="protein sequence ID" value="OGD23674.1"/>
    <property type="molecule type" value="Genomic_DNA"/>
</dbReference>
<feature type="domain" description="J" evidence="13">
    <location>
        <begin position="5"/>
        <end position="67"/>
    </location>
</feature>
<name>A0A1F5AZN4_9BACT</name>
<evidence type="ECO:0000256" key="6">
    <source>
        <dbReference type="ARBA" id="ARBA00022833"/>
    </source>
</evidence>
<dbReference type="HAMAP" id="MF_01152">
    <property type="entry name" value="DnaJ"/>
    <property type="match status" value="1"/>
</dbReference>
<keyword evidence="6 11" id="KW-0862">Zinc</keyword>
<evidence type="ECO:0000256" key="5">
    <source>
        <dbReference type="ARBA" id="ARBA00022771"/>
    </source>
</evidence>
<feature type="repeat" description="CXXCXGXG motif" evidence="11">
    <location>
        <begin position="208"/>
        <end position="215"/>
    </location>
</feature>
<dbReference type="PROSITE" id="PS51188">
    <property type="entry name" value="ZF_CR"/>
    <property type="match status" value="1"/>
</dbReference>
<dbReference type="GO" id="GO:0042026">
    <property type="term" value="P:protein refolding"/>
    <property type="evidence" value="ECO:0007669"/>
    <property type="project" value="TreeGrafter"/>
</dbReference>
<evidence type="ECO:0000256" key="11">
    <source>
        <dbReference type="HAMAP-Rule" id="MF_01152"/>
    </source>
</evidence>
<comment type="cofactor">
    <cofactor evidence="11">
        <name>Zn(2+)</name>
        <dbReference type="ChEBI" id="CHEBI:29105"/>
    </cofactor>
    <text evidence="11">Binds 2 Zn(2+) ions per monomer.</text>
</comment>
<keyword evidence="7 11" id="KW-0346">Stress response</keyword>
<keyword evidence="4 11" id="KW-0677">Repeat</keyword>
<dbReference type="PRINTS" id="PR00625">
    <property type="entry name" value="JDOMAIN"/>
</dbReference>